<proteinExistence type="predicted"/>
<evidence type="ECO:0000313" key="1">
    <source>
        <dbReference type="EMBL" id="CAH2245155.1"/>
    </source>
</evidence>
<dbReference type="Proteomes" id="UP000838756">
    <property type="component" value="Unassembled WGS sequence"/>
</dbReference>
<dbReference type="AlphaFoldDB" id="A0A8S4S5L8"/>
<reference evidence="1" key="1">
    <citation type="submission" date="2022-03" db="EMBL/GenBank/DDBJ databases">
        <authorList>
            <person name="Lindestad O."/>
        </authorList>
    </citation>
    <scope>NUCLEOTIDE SEQUENCE</scope>
</reference>
<comment type="caution">
    <text evidence="1">The sequence shown here is derived from an EMBL/GenBank/DDBJ whole genome shotgun (WGS) entry which is preliminary data.</text>
</comment>
<accession>A0A8S4S5L8</accession>
<name>A0A8S4S5L8_9NEOP</name>
<sequence>MHHARRPGKPCILFGRQPTPPRCRCYRARGDWIRLGNRVEIVRYSLIVTCSVSSLTRWTDEIRPVAVSRWTQALKDSSIGNYLQNLMTSSSGRQFVDIMMTGSIIATIFIPHRVRPTKRMIICKQRRLKRGPIGLRKDKHMNE</sequence>
<evidence type="ECO:0000313" key="2">
    <source>
        <dbReference type="Proteomes" id="UP000838756"/>
    </source>
</evidence>
<gene>
    <name evidence="1" type="primary">jg16725</name>
    <name evidence="1" type="ORF">PAEG_LOCUS21005</name>
</gene>
<keyword evidence="2" id="KW-1185">Reference proteome</keyword>
<organism evidence="1 2">
    <name type="scientific">Pararge aegeria aegeria</name>
    <dbReference type="NCBI Taxonomy" id="348720"/>
    <lineage>
        <taxon>Eukaryota</taxon>
        <taxon>Metazoa</taxon>
        <taxon>Ecdysozoa</taxon>
        <taxon>Arthropoda</taxon>
        <taxon>Hexapoda</taxon>
        <taxon>Insecta</taxon>
        <taxon>Pterygota</taxon>
        <taxon>Neoptera</taxon>
        <taxon>Endopterygota</taxon>
        <taxon>Lepidoptera</taxon>
        <taxon>Glossata</taxon>
        <taxon>Ditrysia</taxon>
        <taxon>Papilionoidea</taxon>
        <taxon>Nymphalidae</taxon>
        <taxon>Satyrinae</taxon>
        <taxon>Satyrini</taxon>
        <taxon>Parargina</taxon>
        <taxon>Pararge</taxon>
    </lineage>
</organism>
<dbReference type="EMBL" id="CAKXAJ010025896">
    <property type="protein sequence ID" value="CAH2245155.1"/>
    <property type="molecule type" value="Genomic_DNA"/>
</dbReference>
<protein>
    <submittedName>
        <fullName evidence="1">Jg16725 protein</fullName>
    </submittedName>
</protein>